<comment type="subcellular location">
    <subcellularLocation>
        <location evidence="2">Cell membrane</location>
        <topology evidence="2">Multi-pass membrane protein</topology>
    </subcellularLocation>
</comment>
<dbReference type="PANTHER" id="PTHR34220">
    <property type="entry name" value="SENSOR HISTIDINE KINASE YPDA"/>
    <property type="match status" value="1"/>
</dbReference>
<dbReference type="Gene3D" id="6.10.340.10">
    <property type="match status" value="1"/>
</dbReference>
<evidence type="ECO:0000313" key="17">
    <source>
        <dbReference type="EMBL" id="MBP1991467.1"/>
    </source>
</evidence>
<evidence type="ECO:0000259" key="15">
    <source>
        <dbReference type="PROSITE" id="PS50109"/>
    </source>
</evidence>
<evidence type="ECO:0000259" key="16">
    <source>
        <dbReference type="PROSITE" id="PS50885"/>
    </source>
</evidence>
<dbReference type="InterPro" id="IPR003594">
    <property type="entry name" value="HATPase_dom"/>
</dbReference>
<evidence type="ECO:0000256" key="12">
    <source>
        <dbReference type="ARBA" id="ARBA00023012"/>
    </source>
</evidence>
<keyword evidence="7 14" id="KW-0812">Transmembrane</keyword>
<keyword evidence="9 17" id="KW-0418">Kinase</keyword>
<dbReference type="InterPro" id="IPR036890">
    <property type="entry name" value="HATPase_C_sf"/>
</dbReference>
<feature type="transmembrane region" description="Helical" evidence="14">
    <location>
        <begin position="12"/>
        <end position="30"/>
    </location>
</feature>
<dbReference type="PROSITE" id="PS50109">
    <property type="entry name" value="HIS_KIN"/>
    <property type="match status" value="1"/>
</dbReference>
<accession>A0ABS4IV47</accession>
<dbReference type="PROSITE" id="PS50885">
    <property type="entry name" value="HAMP"/>
    <property type="match status" value="1"/>
</dbReference>
<dbReference type="GO" id="GO:0016301">
    <property type="term" value="F:kinase activity"/>
    <property type="evidence" value="ECO:0007669"/>
    <property type="project" value="UniProtKB-KW"/>
</dbReference>
<evidence type="ECO:0000256" key="7">
    <source>
        <dbReference type="ARBA" id="ARBA00022692"/>
    </source>
</evidence>
<proteinExistence type="predicted"/>
<evidence type="ECO:0000256" key="10">
    <source>
        <dbReference type="ARBA" id="ARBA00022840"/>
    </source>
</evidence>
<keyword evidence="10" id="KW-0067">ATP-binding</keyword>
<organism evidence="17 18">
    <name type="scientific">Paenibacillus eucommiae</name>
    <dbReference type="NCBI Taxonomy" id="1355755"/>
    <lineage>
        <taxon>Bacteria</taxon>
        <taxon>Bacillati</taxon>
        <taxon>Bacillota</taxon>
        <taxon>Bacilli</taxon>
        <taxon>Bacillales</taxon>
        <taxon>Paenibacillaceae</taxon>
        <taxon>Paenibacillus</taxon>
    </lineage>
</organism>
<dbReference type="SUPFAM" id="SSF55874">
    <property type="entry name" value="ATPase domain of HSP90 chaperone/DNA topoisomerase II/histidine kinase"/>
    <property type="match status" value="1"/>
</dbReference>
<keyword evidence="5" id="KW-0597">Phosphoprotein</keyword>
<keyword evidence="6" id="KW-0808">Transferase</keyword>
<evidence type="ECO:0000313" key="18">
    <source>
        <dbReference type="Proteomes" id="UP001519287"/>
    </source>
</evidence>
<dbReference type="EMBL" id="JAGGLB010000009">
    <property type="protein sequence ID" value="MBP1991467.1"/>
    <property type="molecule type" value="Genomic_DNA"/>
</dbReference>
<dbReference type="Pfam" id="PF02518">
    <property type="entry name" value="HATPase_c"/>
    <property type="match status" value="1"/>
</dbReference>
<comment type="caution">
    <text evidence="17">The sequence shown here is derived from an EMBL/GenBank/DDBJ whole genome shotgun (WGS) entry which is preliminary data.</text>
</comment>
<reference evidence="17 18" key="1">
    <citation type="submission" date="2021-03" db="EMBL/GenBank/DDBJ databases">
        <title>Genomic Encyclopedia of Type Strains, Phase IV (KMG-IV): sequencing the most valuable type-strain genomes for metagenomic binning, comparative biology and taxonomic classification.</title>
        <authorList>
            <person name="Goeker M."/>
        </authorList>
    </citation>
    <scope>NUCLEOTIDE SEQUENCE [LARGE SCALE GENOMIC DNA]</scope>
    <source>
        <strain evidence="17 18">DSM 26048</strain>
    </source>
</reference>
<keyword evidence="11 14" id="KW-1133">Transmembrane helix</keyword>
<dbReference type="CDD" id="cd06225">
    <property type="entry name" value="HAMP"/>
    <property type="match status" value="1"/>
</dbReference>
<dbReference type="InterPro" id="IPR010559">
    <property type="entry name" value="Sig_transdc_His_kin_internal"/>
</dbReference>
<dbReference type="Pfam" id="PF06580">
    <property type="entry name" value="His_kinase"/>
    <property type="match status" value="1"/>
</dbReference>
<evidence type="ECO:0000256" key="8">
    <source>
        <dbReference type="ARBA" id="ARBA00022741"/>
    </source>
</evidence>
<evidence type="ECO:0000256" key="11">
    <source>
        <dbReference type="ARBA" id="ARBA00022989"/>
    </source>
</evidence>
<evidence type="ECO:0000256" key="14">
    <source>
        <dbReference type="SAM" id="Phobius"/>
    </source>
</evidence>
<keyword evidence="4" id="KW-1003">Cell membrane</keyword>
<dbReference type="SUPFAM" id="SSF158472">
    <property type="entry name" value="HAMP domain-like"/>
    <property type="match status" value="1"/>
</dbReference>
<dbReference type="SMART" id="SM00304">
    <property type="entry name" value="HAMP"/>
    <property type="match status" value="1"/>
</dbReference>
<keyword evidence="12" id="KW-0902">Two-component regulatory system</keyword>
<feature type="domain" description="Histidine kinase" evidence="15">
    <location>
        <begin position="481"/>
        <end position="592"/>
    </location>
</feature>
<keyword evidence="13 14" id="KW-0472">Membrane</keyword>
<dbReference type="InterPro" id="IPR005467">
    <property type="entry name" value="His_kinase_dom"/>
</dbReference>
<dbReference type="Gene3D" id="3.30.565.10">
    <property type="entry name" value="Histidine kinase-like ATPase, C-terminal domain"/>
    <property type="match status" value="1"/>
</dbReference>
<protein>
    <recommendedName>
        <fullName evidence="3">histidine kinase</fullName>
        <ecNumber evidence="3">2.7.13.3</ecNumber>
    </recommendedName>
</protein>
<keyword evidence="8" id="KW-0547">Nucleotide-binding</keyword>
<feature type="domain" description="HAMP" evidence="16">
    <location>
        <begin position="322"/>
        <end position="374"/>
    </location>
</feature>
<evidence type="ECO:0000256" key="3">
    <source>
        <dbReference type="ARBA" id="ARBA00012438"/>
    </source>
</evidence>
<dbReference type="PANTHER" id="PTHR34220:SF11">
    <property type="entry name" value="SENSOR PROTEIN KINASE HPTS"/>
    <property type="match status" value="1"/>
</dbReference>
<gene>
    <name evidence="17" type="ORF">J2Z66_003074</name>
</gene>
<dbReference type="InterPro" id="IPR050640">
    <property type="entry name" value="Bact_2-comp_sensor_kinase"/>
</dbReference>
<dbReference type="RefSeq" id="WP_209972228.1">
    <property type="nucleotide sequence ID" value="NZ_JAGGLB010000009.1"/>
</dbReference>
<evidence type="ECO:0000256" key="2">
    <source>
        <dbReference type="ARBA" id="ARBA00004651"/>
    </source>
</evidence>
<name>A0ABS4IV47_9BACL</name>
<evidence type="ECO:0000256" key="6">
    <source>
        <dbReference type="ARBA" id="ARBA00022679"/>
    </source>
</evidence>
<evidence type="ECO:0000256" key="4">
    <source>
        <dbReference type="ARBA" id="ARBA00022475"/>
    </source>
</evidence>
<dbReference type="Pfam" id="PF00672">
    <property type="entry name" value="HAMP"/>
    <property type="match status" value="1"/>
</dbReference>
<sequence>MQISLKRQLSLMFLFISILIMIVSSVLVYLQVLDILKSRSEQSTVQLFRHVERGITSFRNEAEQVSVSLLMEPIIREVLEQRGSKVDHLFLTLELRELFKQTMAKYTYFDSIYLFTEEGEMVGVTNSRGYSLTTTKNHPFYKTSIYRASASQYTQVHWYGGQRQADFMEDPQVTERALVPDLLTFARYVKVLNNEDRSGILVFNIKEKELASVYQDLSDSEEMRTYIVDQEGTIISALNKADLGQQGETINSEGDAYGSFSQWGEKPQQVVYYRLPSNNWMLIKEIPMVLFNKDVMKLQQILLIVFVISLLLIVFLTLYWTNLILYPLKELAEKMQSLERGKLGVLIQRFPANEIGLLGRHFNRMSLSIAELIEQNEKTEGKKRQSEVKALQAQITPHFLHNTLNSIKWMAIVSNSRNIADSITTLGKMLHLFYKDTSLFCSVKDEIEYIVHYVKMMNMRYGEGIKLQIECPESLQGASMLKLILQPIVENAFLHGFEQKHYKGLIQISVHDEGGHLMIQVTDDGSGMTEERLEQIRSNMNAVSSELTPVNSIGISNTHTRIQLHYGSEYGLTLQSEHGTGTVATLHIPKIVL</sequence>
<dbReference type="Proteomes" id="UP001519287">
    <property type="component" value="Unassembled WGS sequence"/>
</dbReference>
<evidence type="ECO:0000256" key="1">
    <source>
        <dbReference type="ARBA" id="ARBA00000085"/>
    </source>
</evidence>
<evidence type="ECO:0000256" key="13">
    <source>
        <dbReference type="ARBA" id="ARBA00023136"/>
    </source>
</evidence>
<keyword evidence="18" id="KW-1185">Reference proteome</keyword>
<feature type="transmembrane region" description="Helical" evidence="14">
    <location>
        <begin position="301"/>
        <end position="320"/>
    </location>
</feature>
<comment type="catalytic activity">
    <reaction evidence="1">
        <text>ATP + protein L-histidine = ADP + protein N-phospho-L-histidine.</text>
        <dbReference type="EC" id="2.7.13.3"/>
    </reaction>
</comment>
<dbReference type="SMART" id="SM00387">
    <property type="entry name" value="HATPase_c"/>
    <property type="match status" value="1"/>
</dbReference>
<evidence type="ECO:0000256" key="5">
    <source>
        <dbReference type="ARBA" id="ARBA00022553"/>
    </source>
</evidence>
<dbReference type="EC" id="2.7.13.3" evidence="3"/>
<dbReference type="InterPro" id="IPR003660">
    <property type="entry name" value="HAMP_dom"/>
</dbReference>
<evidence type="ECO:0000256" key="9">
    <source>
        <dbReference type="ARBA" id="ARBA00022777"/>
    </source>
</evidence>